<gene>
    <name evidence="1" type="ORF">BHC46_11185</name>
</gene>
<evidence type="ECO:0000313" key="1">
    <source>
        <dbReference type="EMBL" id="PIT44191.1"/>
    </source>
</evidence>
<protein>
    <recommendedName>
        <fullName evidence="3">Regulatory protein, RpfE type</fullName>
    </recommendedName>
</protein>
<evidence type="ECO:0000313" key="2">
    <source>
        <dbReference type="Proteomes" id="UP000229970"/>
    </source>
</evidence>
<dbReference type="AlphaFoldDB" id="A0A2N9XC18"/>
<name>A0A2N9XC18_9NEIS</name>
<dbReference type="Proteomes" id="UP000229970">
    <property type="component" value="Unassembled WGS sequence"/>
</dbReference>
<evidence type="ECO:0008006" key="3">
    <source>
        <dbReference type="Google" id="ProtNLM"/>
    </source>
</evidence>
<comment type="caution">
    <text evidence="1">The sequence shown here is derived from an EMBL/GenBank/DDBJ whole genome shotgun (WGS) entry which is preliminary data.</text>
</comment>
<dbReference type="EMBL" id="MEIP01000028">
    <property type="protein sequence ID" value="PIT44191.1"/>
    <property type="molecule type" value="Genomic_DNA"/>
</dbReference>
<dbReference type="RefSeq" id="WP_100139519.1">
    <property type="nucleotide sequence ID" value="NZ_MEIP01000028.1"/>
</dbReference>
<reference evidence="1 2" key="1">
    <citation type="journal article" date="2017" name="MBio">
        <title>Type VI secretion-mediated competition in the bee gut microbiome.</title>
        <authorList>
            <person name="Steele M.I."/>
            <person name="Kwong W.K."/>
            <person name="Powell J.E."/>
            <person name="Whiteley M."/>
            <person name="Moran N.A."/>
        </authorList>
    </citation>
    <scope>NUCLEOTIDE SEQUENCE [LARGE SCALE GENOMIC DNA]</scope>
    <source>
        <strain evidence="1 2">Ruf1-X</strain>
    </source>
</reference>
<proteinExistence type="predicted"/>
<organism evidence="1 2">
    <name type="scientific">Snodgrassella alvi</name>
    <dbReference type="NCBI Taxonomy" id="1196083"/>
    <lineage>
        <taxon>Bacteria</taxon>
        <taxon>Pseudomonadati</taxon>
        <taxon>Pseudomonadota</taxon>
        <taxon>Betaproteobacteria</taxon>
        <taxon>Neisseriales</taxon>
        <taxon>Neisseriaceae</taxon>
        <taxon>Snodgrassella</taxon>
    </lineage>
</organism>
<accession>A0A2N9XC18</accession>
<sequence>MPADHLHLTLVLPSLLWPYQKTSVPKLSLPALDTLRQWSKYSSQMASRSLLYQQYLWQGSWLQQASQLINYESNGYALIVSPISQTAGMHQLQYLDGKALGMSSEEAKAFCEVLNTWLQAEGWQFCPVKPDLWLVTAPQTLEFTLPSLLDLSGSIDGTTKPAGPDATLILQHQTELQMLLHQHPLNQQRSARGLPIINGFWFEQDSMGTANNETILYTDSSWAFHARSLPANYAELANSLSDQQEIVLFNDELCLPVNQGDVFTYIQILQQWEHDWWQPLLTALQNRQIHHLNIRCEAGLLNIRKSWLRPFWRKTKSFSGLSL</sequence>